<name>A0A075B1E2_ROZAC</name>
<dbReference type="Proteomes" id="UP000030755">
    <property type="component" value="Unassembled WGS sequence"/>
</dbReference>
<gene>
    <name evidence="1" type="ORF">O9G_001894</name>
    <name evidence="2" type="ORF">ROZALSC1DRAFT_27060</name>
</gene>
<evidence type="ECO:0000313" key="3">
    <source>
        <dbReference type="Proteomes" id="UP000030755"/>
    </source>
</evidence>
<dbReference type="Proteomes" id="UP000281549">
    <property type="component" value="Unassembled WGS sequence"/>
</dbReference>
<sequence>MNECINHAMAIHQVTITDTDQMERISRDLQILDQEMLNTLESLREFMDKDKKACESEWLTSPLTRCVRNVVNQQKDVYEKKCDAKFNDKENNVFYDKEECLEDYIEMEIGKLEGIFETNASENDSKRSRCTNREREAVEYRSLKESTLSCSSSQSESSGDDELRLKMEELEYSNLARLEILFQDFLKRKELDGNNFLKNKKRNC</sequence>
<evidence type="ECO:0000313" key="4">
    <source>
        <dbReference type="Proteomes" id="UP000281549"/>
    </source>
</evidence>
<reference evidence="4" key="2">
    <citation type="journal article" date="2018" name="Nat. Microbiol.">
        <title>Leveraging single-cell genomics to expand the fungal tree of life.</title>
        <authorList>
            <person name="Ahrendt S.R."/>
            <person name="Quandt C.A."/>
            <person name="Ciobanu D."/>
            <person name="Clum A."/>
            <person name="Salamov A."/>
            <person name="Andreopoulos B."/>
            <person name="Cheng J.F."/>
            <person name="Woyke T."/>
            <person name="Pelin A."/>
            <person name="Henrissat B."/>
            <person name="Reynolds N.K."/>
            <person name="Benny G.L."/>
            <person name="Smith M.E."/>
            <person name="James T.Y."/>
            <person name="Grigoriev I.V."/>
        </authorList>
    </citation>
    <scope>NUCLEOTIDE SEQUENCE [LARGE SCALE GENOMIC DNA]</scope>
    <source>
        <strain evidence="4">CSF55</strain>
    </source>
</reference>
<reference evidence="2" key="3">
    <citation type="submission" date="2018-08" db="EMBL/GenBank/DDBJ databases">
        <title>Leveraging single-cell genomics to expand the Fungal Tree of Life.</title>
        <authorList>
            <consortium name="DOE Joint Genome Institute"/>
            <person name="Ahrendt S.R."/>
            <person name="Quandt C.A."/>
            <person name="Ciobanu D."/>
            <person name="Clum A."/>
            <person name="Salamov A."/>
            <person name="Andreopoulos B."/>
            <person name="Cheng J.-F."/>
            <person name="Woyke T."/>
            <person name="Pelin A."/>
            <person name="Henrissat B."/>
            <person name="Reynolds N."/>
            <person name="Benny G.L."/>
            <person name="Smith M.E."/>
            <person name="James T.Y."/>
            <person name="Grigoriev I.V."/>
        </authorList>
    </citation>
    <scope>NUCLEOTIDE SEQUENCE</scope>
    <source>
        <strain evidence="2">CSF55</strain>
    </source>
</reference>
<dbReference type="HOGENOM" id="CLU_1343934_0_0_1"/>
<keyword evidence="3" id="KW-1185">Reference proteome</keyword>
<proteinExistence type="predicted"/>
<accession>A0A075B1E2</accession>
<organism evidence="1 3">
    <name type="scientific">Rozella allomycis (strain CSF55)</name>
    <dbReference type="NCBI Taxonomy" id="988480"/>
    <lineage>
        <taxon>Eukaryota</taxon>
        <taxon>Fungi</taxon>
        <taxon>Fungi incertae sedis</taxon>
        <taxon>Cryptomycota</taxon>
        <taxon>Cryptomycota incertae sedis</taxon>
        <taxon>Rozella</taxon>
    </lineage>
</organism>
<evidence type="ECO:0000313" key="2">
    <source>
        <dbReference type="EMBL" id="RKP21548.1"/>
    </source>
</evidence>
<dbReference type="EMBL" id="ML004946">
    <property type="protein sequence ID" value="RKP21548.1"/>
    <property type="molecule type" value="Genomic_DNA"/>
</dbReference>
<dbReference type="AlphaFoldDB" id="A0A075B1E2"/>
<reference evidence="1 3" key="1">
    <citation type="journal article" date="2013" name="Curr. Biol.">
        <title>Shared signatures of parasitism and phylogenomics unite Cryptomycota and microsporidia.</title>
        <authorList>
            <person name="James T.Y."/>
            <person name="Pelin A."/>
            <person name="Bonen L."/>
            <person name="Ahrendt S."/>
            <person name="Sain D."/>
            <person name="Corradi N."/>
            <person name="Stajich J.E."/>
        </authorList>
    </citation>
    <scope>NUCLEOTIDE SEQUENCE [LARGE SCALE GENOMIC DNA]</scope>
    <source>
        <strain evidence="1">CSF55</strain>
        <strain evidence="1">CSF55</strain>
    </source>
</reference>
<dbReference type="EMBL" id="KE560937">
    <property type="protein sequence ID" value="EPZ34593.1"/>
    <property type="molecule type" value="Genomic_DNA"/>
</dbReference>
<evidence type="ECO:0000313" key="1">
    <source>
        <dbReference type="EMBL" id="EPZ34593.1"/>
    </source>
</evidence>
<protein>
    <submittedName>
        <fullName evidence="1">Uncharacterized protein</fullName>
    </submittedName>
</protein>